<dbReference type="GeneID" id="118420483"/>
<protein>
    <submittedName>
        <fullName evidence="3">Uncharacterized protein LOC118420483</fullName>
    </submittedName>
</protein>
<evidence type="ECO:0000313" key="3">
    <source>
        <dbReference type="RefSeq" id="XP_035683209.1"/>
    </source>
</evidence>
<proteinExistence type="predicted"/>
<dbReference type="OrthoDB" id="10048622at2759"/>
<reference evidence="3" key="2">
    <citation type="submission" date="2025-08" db="UniProtKB">
        <authorList>
            <consortium name="RefSeq"/>
        </authorList>
    </citation>
    <scope>IDENTIFICATION</scope>
    <source>
        <strain evidence="3">S238N-H82</strain>
        <tissue evidence="3">Testes</tissue>
    </source>
</reference>
<organism evidence="2 3">
    <name type="scientific">Branchiostoma floridae</name>
    <name type="common">Florida lancelet</name>
    <name type="synonym">Amphioxus</name>
    <dbReference type="NCBI Taxonomy" id="7739"/>
    <lineage>
        <taxon>Eukaryota</taxon>
        <taxon>Metazoa</taxon>
        <taxon>Chordata</taxon>
        <taxon>Cephalochordata</taxon>
        <taxon>Leptocardii</taxon>
        <taxon>Amphioxiformes</taxon>
        <taxon>Branchiostomatidae</taxon>
        <taxon>Branchiostoma</taxon>
    </lineage>
</organism>
<evidence type="ECO:0000313" key="2">
    <source>
        <dbReference type="Proteomes" id="UP000001554"/>
    </source>
</evidence>
<feature type="region of interest" description="Disordered" evidence="1">
    <location>
        <begin position="220"/>
        <end position="256"/>
    </location>
</feature>
<reference evidence="2" key="1">
    <citation type="journal article" date="2020" name="Nat. Ecol. Evol.">
        <title>Deeply conserved synteny resolves early events in vertebrate evolution.</title>
        <authorList>
            <person name="Simakov O."/>
            <person name="Marletaz F."/>
            <person name="Yue J.X."/>
            <person name="O'Connell B."/>
            <person name="Jenkins J."/>
            <person name="Brandt A."/>
            <person name="Calef R."/>
            <person name="Tung C.H."/>
            <person name="Huang T.K."/>
            <person name="Schmutz J."/>
            <person name="Satoh N."/>
            <person name="Yu J.K."/>
            <person name="Putnam N.H."/>
            <person name="Green R.E."/>
            <person name="Rokhsar D.S."/>
        </authorList>
    </citation>
    <scope>NUCLEOTIDE SEQUENCE [LARGE SCALE GENOMIC DNA]</scope>
    <source>
        <strain evidence="2">S238N-H82</strain>
    </source>
</reference>
<sequence length="447" mass="50124">MEAQKTATLVHLKGWALPAKDLRMLHFHRAQQTFSTDSEASDQAVPLFLGADVLAGSGIACDNQPRIHARYAKKGLATKLHFEAGVKLAGIHGTCKGVWFYSIQGVFRAVFELHNRQSQLECLTVLQELWRLRFDDDLLQESYHIKQDTEIEETGHQPARNPSQHVASIKKQSLATYSVAQSDFKQTAMAATFQQNTMQSCGLKGHGKASQTNALKQTAHPQLQIGPNEAKQDYSADANDTESRNDDSITDHNYSSSHPDDVLCQIIRTLDNLAEQQQLDVFLRRCIELLTSLVSILKDTGSMGFPLDLLGCFVTNVRQLTEDQLQDESHMRQMSMVVVSEWLGQQFQMSNKDIVRRVEDFKKRHIMCVDNLPPAEEIIDELFPPAMKTLFLTWMASSSGNKESGGGSDHLMFDSSQFPVLQLILEFANHTLISGVAHVLYSRLIHS</sequence>
<keyword evidence="2" id="KW-1185">Reference proteome</keyword>
<name>A0A9J7MYE0_BRAFL</name>
<dbReference type="RefSeq" id="XP_035683209.1">
    <property type="nucleotide sequence ID" value="XM_035827316.1"/>
</dbReference>
<dbReference type="AlphaFoldDB" id="A0A9J7MYE0"/>
<gene>
    <name evidence="3" type="primary">LOC118420483</name>
</gene>
<accession>A0A9J7MYE0</accession>
<feature type="compositionally biased region" description="Basic and acidic residues" evidence="1">
    <location>
        <begin position="241"/>
        <end position="250"/>
    </location>
</feature>
<dbReference type="KEGG" id="bfo:118420483"/>
<dbReference type="OMA" id="KRQSEYP"/>
<dbReference type="Proteomes" id="UP000001554">
    <property type="component" value="Chromosome 1"/>
</dbReference>
<evidence type="ECO:0000256" key="1">
    <source>
        <dbReference type="SAM" id="MobiDB-lite"/>
    </source>
</evidence>